<evidence type="ECO:0000256" key="2">
    <source>
        <dbReference type="SAM" id="SignalP"/>
    </source>
</evidence>
<evidence type="ECO:0000256" key="1">
    <source>
        <dbReference type="SAM" id="MobiDB-lite"/>
    </source>
</evidence>
<evidence type="ECO:0000313" key="4">
    <source>
        <dbReference type="EMBL" id="GGA68695.1"/>
    </source>
</evidence>
<organism evidence="4 5">
    <name type="scientific">Edaphobacter acidisoli</name>
    <dbReference type="NCBI Taxonomy" id="2040573"/>
    <lineage>
        <taxon>Bacteria</taxon>
        <taxon>Pseudomonadati</taxon>
        <taxon>Acidobacteriota</taxon>
        <taxon>Terriglobia</taxon>
        <taxon>Terriglobales</taxon>
        <taxon>Acidobacteriaceae</taxon>
        <taxon>Edaphobacter</taxon>
    </lineage>
</organism>
<comment type="caution">
    <text evidence="4">The sequence shown here is derived from an EMBL/GenBank/DDBJ whole genome shotgun (WGS) entry which is preliminary data.</text>
</comment>
<reference evidence="4" key="1">
    <citation type="journal article" date="2014" name="Int. J. Syst. Evol. Microbiol.">
        <title>Complete genome sequence of Corynebacterium casei LMG S-19264T (=DSM 44701T), isolated from a smear-ripened cheese.</title>
        <authorList>
            <consortium name="US DOE Joint Genome Institute (JGI-PGF)"/>
            <person name="Walter F."/>
            <person name="Albersmeier A."/>
            <person name="Kalinowski J."/>
            <person name="Ruckert C."/>
        </authorList>
    </citation>
    <scope>NUCLEOTIDE SEQUENCE</scope>
    <source>
        <strain evidence="4">CGMCC 1.15447</strain>
    </source>
</reference>
<dbReference type="Proteomes" id="UP000648801">
    <property type="component" value="Unassembled WGS sequence"/>
</dbReference>
<accession>A0A916W5V0</accession>
<sequence length="322" mass="35403">MQEFSRRSFLAGAGMTAAACAARPLFGMAAASGSPFKVSVITDEISQDFDHACSVASKEFGLGWVELRGMWKKSLHELSDSELGQVESILAKYDLRVTDMASPVFKTDWPGAPKRHPDKSQDFGSNETFKQQSELLAKYIDLAKRFKTNKVRCFDFWRLENVAPYRAGINAKLAEAAATCGKQGTLLVLENEFECNTATAREAADTLAGVPSPYFGMNWDPGNAVMRGELDAFPAGWNLLPKKRIFHCHVKSAMKDASGKMVWAPVGKGYVDWTAQFRALKQIGYHQAVSLETHWRGAGTPEASTRISFAGMKQALEASGTW</sequence>
<dbReference type="InterPro" id="IPR050312">
    <property type="entry name" value="IolE/XylAMocC-like"/>
</dbReference>
<dbReference type="Gene3D" id="3.20.20.150">
    <property type="entry name" value="Divalent-metal-dependent TIM barrel enzymes"/>
    <property type="match status" value="1"/>
</dbReference>
<keyword evidence="2" id="KW-0732">Signal</keyword>
<dbReference type="EMBL" id="BMJB01000001">
    <property type="protein sequence ID" value="GGA68695.1"/>
    <property type="molecule type" value="Genomic_DNA"/>
</dbReference>
<dbReference type="AlphaFoldDB" id="A0A916W5V0"/>
<feature type="signal peptide" evidence="2">
    <location>
        <begin position="1"/>
        <end position="21"/>
    </location>
</feature>
<dbReference type="InterPro" id="IPR006311">
    <property type="entry name" value="TAT_signal"/>
</dbReference>
<feature type="domain" description="Xylose isomerase-like TIM barrel" evidence="3">
    <location>
        <begin position="57"/>
        <end position="310"/>
    </location>
</feature>
<dbReference type="SUPFAM" id="SSF51658">
    <property type="entry name" value="Xylose isomerase-like"/>
    <property type="match status" value="1"/>
</dbReference>
<dbReference type="InterPro" id="IPR036237">
    <property type="entry name" value="Xyl_isomerase-like_sf"/>
</dbReference>
<reference evidence="4" key="2">
    <citation type="submission" date="2020-09" db="EMBL/GenBank/DDBJ databases">
        <authorList>
            <person name="Sun Q."/>
            <person name="Zhou Y."/>
        </authorList>
    </citation>
    <scope>NUCLEOTIDE SEQUENCE</scope>
    <source>
        <strain evidence="4">CGMCC 1.15447</strain>
    </source>
</reference>
<dbReference type="PANTHER" id="PTHR12110">
    <property type="entry name" value="HYDROXYPYRUVATE ISOMERASE"/>
    <property type="match status" value="1"/>
</dbReference>
<dbReference type="InterPro" id="IPR013022">
    <property type="entry name" value="Xyl_isomerase-like_TIM-brl"/>
</dbReference>
<protein>
    <recommendedName>
        <fullName evidence="3">Xylose isomerase-like TIM barrel domain-containing protein</fullName>
    </recommendedName>
</protein>
<gene>
    <name evidence="4" type="ORF">GCM10011507_20240</name>
</gene>
<dbReference type="PROSITE" id="PS51318">
    <property type="entry name" value="TAT"/>
    <property type="match status" value="1"/>
</dbReference>
<dbReference type="RefSeq" id="WP_188759178.1">
    <property type="nucleotide sequence ID" value="NZ_BMJB01000001.1"/>
</dbReference>
<dbReference type="PROSITE" id="PS51257">
    <property type="entry name" value="PROKAR_LIPOPROTEIN"/>
    <property type="match status" value="1"/>
</dbReference>
<name>A0A916W5V0_9BACT</name>
<proteinExistence type="predicted"/>
<feature type="chain" id="PRO_5037288488" description="Xylose isomerase-like TIM barrel domain-containing protein" evidence="2">
    <location>
        <begin position="22"/>
        <end position="322"/>
    </location>
</feature>
<dbReference type="Pfam" id="PF01261">
    <property type="entry name" value="AP_endonuc_2"/>
    <property type="match status" value="1"/>
</dbReference>
<evidence type="ECO:0000313" key="5">
    <source>
        <dbReference type="Proteomes" id="UP000648801"/>
    </source>
</evidence>
<dbReference type="PANTHER" id="PTHR12110:SF41">
    <property type="entry name" value="INOSOSE DEHYDRATASE"/>
    <property type="match status" value="1"/>
</dbReference>
<evidence type="ECO:0000259" key="3">
    <source>
        <dbReference type="Pfam" id="PF01261"/>
    </source>
</evidence>
<keyword evidence="5" id="KW-1185">Reference proteome</keyword>
<feature type="region of interest" description="Disordered" evidence="1">
    <location>
        <begin position="106"/>
        <end position="125"/>
    </location>
</feature>